<dbReference type="InterPro" id="IPR036390">
    <property type="entry name" value="WH_DNA-bd_sf"/>
</dbReference>
<keyword evidence="3" id="KW-0238">DNA-binding</keyword>
<dbReference type="CDD" id="cd08422">
    <property type="entry name" value="PBP2_CrgA_like"/>
    <property type="match status" value="1"/>
</dbReference>
<dbReference type="Proteomes" id="UP001059272">
    <property type="component" value="Chromosome"/>
</dbReference>
<dbReference type="PANTHER" id="PTHR30537">
    <property type="entry name" value="HTH-TYPE TRANSCRIPTIONAL REGULATOR"/>
    <property type="match status" value="1"/>
</dbReference>
<evidence type="ECO:0000256" key="1">
    <source>
        <dbReference type="ARBA" id="ARBA00009437"/>
    </source>
</evidence>
<dbReference type="InterPro" id="IPR036388">
    <property type="entry name" value="WH-like_DNA-bd_sf"/>
</dbReference>
<dbReference type="InterPro" id="IPR005119">
    <property type="entry name" value="LysR_subst-bd"/>
</dbReference>
<dbReference type="GO" id="GO:0003700">
    <property type="term" value="F:DNA-binding transcription factor activity"/>
    <property type="evidence" value="ECO:0007669"/>
    <property type="project" value="InterPro"/>
</dbReference>
<dbReference type="AlphaFoldDB" id="A0AAE9SZE8"/>
<evidence type="ECO:0000313" key="6">
    <source>
        <dbReference type="EMBL" id="UVO07716.1"/>
    </source>
</evidence>
<gene>
    <name evidence="6" type="ORF">LW347_17980</name>
</gene>
<dbReference type="InterPro" id="IPR058163">
    <property type="entry name" value="LysR-type_TF_proteobact-type"/>
</dbReference>
<evidence type="ECO:0000256" key="2">
    <source>
        <dbReference type="ARBA" id="ARBA00023015"/>
    </source>
</evidence>
<dbReference type="KEGG" id="ppoo:LW347_17980"/>
<feature type="domain" description="HTH lysR-type" evidence="5">
    <location>
        <begin position="4"/>
        <end position="61"/>
    </location>
</feature>
<accession>A0AAE9SZE8</accession>
<dbReference type="Pfam" id="PF03466">
    <property type="entry name" value="LysR_substrate"/>
    <property type="match status" value="1"/>
</dbReference>
<dbReference type="SUPFAM" id="SSF53850">
    <property type="entry name" value="Periplasmic binding protein-like II"/>
    <property type="match status" value="1"/>
</dbReference>
<protein>
    <submittedName>
        <fullName evidence="6">LysR family transcriptional regulator</fullName>
    </submittedName>
</protein>
<dbReference type="Gene3D" id="1.10.10.10">
    <property type="entry name" value="Winged helix-like DNA-binding domain superfamily/Winged helix DNA-binding domain"/>
    <property type="match status" value="1"/>
</dbReference>
<evidence type="ECO:0000256" key="3">
    <source>
        <dbReference type="ARBA" id="ARBA00023125"/>
    </source>
</evidence>
<dbReference type="Gene3D" id="3.40.190.290">
    <property type="match status" value="1"/>
</dbReference>
<dbReference type="GO" id="GO:0006351">
    <property type="term" value="P:DNA-templated transcription"/>
    <property type="evidence" value="ECO:0007669"/>
    <property type="project" value="TreeGrafter"/>
</dbReference>
<keyword evidence="4" id="KW-0804">Transcription</keyword>
<dbReference type="PANTHER" id="PTHR30537:SF5">
    <property type="entry name" value="HTH-TYPE TRANSCRIPTIONAL ACTIVATOR TTDR-RELATED"/>
    <property type="match status" value="1"/>
</dbReference>
<dbReference type="SUPFAM" id="SSF46785">
    <property type="entry name" value="Winged helix' DNA-binding domain"/>
    <property type="match status" value="1"/>
</dbReference>
<evidence type="ECO:0000313" key="7">
    <source>
        <dbReference type="Proteomes" id="UP001059272"/>
    </source>
</evidence>
<dbReference type="GO" id="GO:0043565">
    <property type="term" value="F:sequence-specific DNA binding"/>
    <property type="evidence" value="ECO:0007669"/>
    <property type="project" value="TreeGrafter"/>
</dbReference>
<evidence type="ECO:0000259" key="5">
    <source>
        <dbReference type="PROSITE" id="PS50931"/>
    </source>
</evidence>
<proteinExistence type="inferred from homology"/>
<sequence length="320" mass="36308">MIETDYSLIPIFITIVEQGSLTKAAESLHITKSAVSKKLMALEEQTGVRLITRSTRHLQLTEAGTLYYSWLKKAYQAISDGREALSRYSEKVEGTLKISAPMAFGTLHLNKVLPEFLKTWPQLHAEIVFDDKLVDLIGDGFDIAIRIGKLQDSSLISRTLSPCRSVLCASPNWFEEHGKPKNIQELAEHNCLLYSYFQAGQTWSFTHLEEQVRFTPKGNFRANNSLSLHQASLQGIGICQLPQFIVASDILAGRLIPLLPDYHLPLHHIYAVYPNREFVPKKVTAFLTFLQEKFGEESDYQKNYERVFIDIDKTSSTKRG</sequence>
<dbReference type="FunFam" id="1.10.10.10:FF:000001">
    <property type="entry name" value="LysR family transcriptional regulator"/>
    <property type="match status" value="1"/>
</dbReference>
<dbReference type="Pfam" id="PF00126">
    <property type="entry name" value="HTH_1"/>
    <property type="match status" value="1"/>
</dbReference>
<evidence type="ECO:0000256" key="4">
    <source>
        <dbReference type="ARBA" id="ARBA00023163"/>
    </source>
</evidence>
<organism evidence="6 7">
    <name type="scientific">Pectobacterium polonicum</name>
    <dbReference type="NCBI Taxonomy" id="2485124"/>
    <lineage>
        <taxon>Bacteria</taxon>
        <taxon>Pseudomonadati</taxon>
        <taxon>Pseudomonadota</taxon>
        <taxon>Gammaproteobacteria</taxon>
        <taxon>Enterobacterales</taxon>
        <taxon>Pectobacteriaceae</taxon>
        <taxon>Pectobacterium</taxon>
    </lineage>
</organism>
<reference evidence="6" key="1">
    <citation type="submission" date="2021-12" db="EMBL/GenBank/DDBJ databases">
        <title>Genome sequence of novel Pectobacterium sp. causing blackleg.</title>
        <authorList>
            <person name="Wang J."/>
        </authorList>
    </citation>
    <scope>NUCLEOTIDE SEQUENCE</scope>
    <source>
        <strain evidence="6">BY21311</strain>
    </source>
</reference>
<dbReference type="InterPro" id="IPR000847">
    <property type="entry name" value="LysR_HTH_N"/>
</dbReference>
<dbReference type="PRINTS" id="PR00039">
    <property type="entry name" value="HTHLYSR"/>
</dbReference>
<name>A0AAE9SZE8_9GAMM</name>
<comment type="similarity">
    <text evidence="1">Belongs to the LysR transcriptional regulatory family.</text>
</comment>
<dbReference type="EMBL" id="CP090065">
    <property type="protein sequence ID" value="UVO07716.1"/>
    <property type="molecule type" value="Genomic_DNA"/>
</dbReference>
<dbReference type="PROSITE" id="PS50931">
    <property type="entry name" value="HTH_LYSR"/>
    <property type="match status" value="1"/>
</dbReference>
<keyword evidence="2" id="KW-0805">Transcription regulation</keyword>
<dbReference type="FunFam" id="3.40.190.290:FF:000001">
    <property type="entry name" value="Transcriptional regulator, LysR family"/>
    <property type="match status" value="1"/>
</dbReference>
<dbReference type="RefSeq" id="WP_258883047.1">
    <property type="nucleotide sequence ID" value="NZ_CP090065.1"/>
</dbReference>